<sequence length="173" mass="20176">MVHISVERRARIYALVREGYPSRYVAKKESVSQSSVVRISQKAVKTGSVKDLPKSGRPREFTERDERNMIRLLASGECSNAVEIQKKLKIDRKIETSENTVRRILRKNGLSSRVKRKKPVLTERTRRISKPDELWEVIQKVWVDMDIEYLNKLIESMPQRVMDVFNARGGYTE</sequence>
<reference evidence="2 3" key="1">
    <citation type="submission" date="2021-06" db="EMBL/GenBank/DDBJ databases">
        <authorList>
            <person name="Kallberg Y."/>
            <person name="Tangrot J."/>
            <person name="Rosling A."/>
        </authorList>
    </citation>
    <scope>NUCLEOTIDE SEQUENCE [LARGE SCALE GENOMIC DNA]</scope>
    <source>
        <strain evidence="2 3">120-4 pot B 10/14</strain>
    </source>
</reference>
<dbReference type="InterPro" id="IPR036397">
    <property type="entry name" value="RNaseH_sf"/>
</dbReference>
<accession>A0ABN7X7X2</accession>
<dbReference type="PANTHER" id="PTHR46068:SF1">
    <property type="entry name" value="TRANSPOSASE IS30-LIKE HTH DOMAIN-CONTAINING PROTEIN"/>
    <property type="match status" value="1"/>
</dbReference>
<keyword evidence="3" id="KW-1185">Reference proteome</keyword>
<dbReference type="PANTHER" id="PTHR46068">
    <property type="entry name" value="PROTEIN CBG27172"/>
    <property type="match status" value="1"/>
</dbReference>
<proteinExistence type="predicted"/>
<evidence type="ECO:0000313" key="3">
    <source>
        <dbReference type="Proteomes" id="UP000789901"/>
    </source>
</evidence>
<organism evidence="2 3">
    <name type="scientific">Gigaspora margarita</name>
    <dbReference type="NCBI Taxonomy" id="4874"/>
    <lineage>
        <taxon>Eukaryota</taxon>
        <taxon>Fungi</taxon>
        <taxon>Fungi incertae sedis</taxon>
        <taxon>Mucoromycota</taxon>
        <taxon>Glomeromycotina</taxon>
        <taxon>Glomeromycetes</taxon>
        <taxon>Diversisporales</taxon>
        <taxon>Gigasporaceae</taxon>
        <taxon>Gigaspora</taxon>
    </lineage>
</organism>
<protein>
    <submittedName>
        <fullName evidence="2">42472_t:CDS:1</fullName>
    </submittedName>
</protein>
<dbReference type="EMBL" id="CAJVQB010099427">
    <property type="protein sequence ID" value="CAG8850082.1"/>
    <property type="molecule type" value="Genomic_DNA"/>
</dbReference>
<dbReference type="InterPro" id="IPR002492">
    <property type="entry name" value="Transposase_Tc1-like"/>
</dbReference>
<gene>
    <name evidence="2" type="ORF">GMARGA_LOCUS40033</name>
</gene>
<dbReference type="SUPFAM" id="SSF46689">
    <property type="entry name" value="Homeodomain-like"/>
    <property type="match status" value="1"/>
</dbReference>
<dbReference type="InterPro" id="IPR009057">
    <property type="entry name" value="Homeodomain-like_sf"/>
</dbReference>
<dbReference type="Pfam" id="PF01498">
    <property type="entry name" value="HTH_Tnp_Tc3_2"/>
    <property type="match status" value="1"/>
</dbReference>
<feature type="domain" description="Transposase Tc1-like" evidence="1">
    <location>
        <begin position="80"/>
        <end position="127"/>
    </location>
</feature>
<evidence type="ECO:0000259" key="1">
    <source>
        <dbReference type="Pfam" id="PF01498"/>
    </source>
</evidence>
<evidence type="ECO:0000313" key="2">
    <source>
        <dbReference type="EMBL" id="CAG8850082.1"/>
    </source>
</evidence>
<comment type="caution">
    <text evidence="2">The sequence shown here is derived from an EMBL/GenBank/DDBJ whole genome shotgun (WGS) entry which is preliminary data.</text>
</comment>
<dbReference type="Gene3D" id="3.30.420.10">
    <property type="entry name" value="Ribonuclease H-like superfamily/Ribonuclease H"/>
    <property type="match status" value="1"/>
</dbReference>
<dbReference type="Proteomes" id="UP000789901">
    <property type="component" value="Unassembled WGS sequence"/>
</dbReference>
<feature type="non-terminal residue" evidence="2">
    <location>
        <position position="173"/>
    </location>
</feature>
<name>A0ABN7X7X2_GIGMA</name>